<dbReference type="Pfam" id="PF00171">
    <property type="entry name" value="Aldedh"/>
    <property type="match status" value="1"/>
</dbReference>
<dbReference type="FunFam" id="3.40.309.10:FF:000003">
    <property type="entry name" value="Aldehyde dehydrogenase"/>
    <property type="match status" value="1"/>
</dbReference>
<evidence type="ECO:0000313" key="12">
    <source>
        <dbReference type="Proteomes" id="UP000242915"/>
    </source>
</evidence>
<proteinExistence type="inferred from homology"/>
<evidence type="ECO:0000256" key="8">
    <source>
        <dbReference type="PROSITE-ProRule" id="PRU10007"/>
    </source>
</evidence>
<name>A0A239G6Z9_9PSED</name>
<dbReference type="InterPro" id="IPR016162">
    <property type="entry name" value="Ald_DH_N"/>
</dbReference>
<evidence type="ECO:0000256" key="6">
    <source>
        <dbReference type="PIRNR" id="PIRNR036492"/>
    </source>
</evidence>
<dbReference type="PANTHER" id="PTHR43570">
    <property type="entry name" value="ALDEHYDE DEHYDROGENASE"/>
    <property type="match status" value="1"/>
</dbReference>
<evidence type="ECO:0000256" key="5">
    <source>
        <dbReference type="ARBA" id="ARBA00051636"/>
    </source>
</evidence>
<feature type="active site" evidence="7 8">
    <location>
        <position position="225"/>
    </location>
</feature>
<dbReference type="GO" id="GO:0006081">
    <property type="term" value="P:aldehyde metabolic process"/>
    <property type="evidence" value="ECO:0007669"/>
    <property type="project" value="InterPro"/>
</dbReference>
<dbReference type="SUPFAM" id="SSF53720">
    <property type="entry name" value="ALDH-like"/>
    <property type="match status" value="1"/>
</dbReference>
<dbReference type="PANTHER" id="PTHR43570:SF20">
    <property type="entry name" value="ALDEHYDE DEHYDROGENASE ALDX-RELATED"/>
    <property type="match status" value="1"/>
</dbReference>
<dbReference type="InterPro" id="IPR016161">
    <property type="entry name" value="Ald_DH/histidinol_DH"/>
</dbReference>
<dbReference type="GO" id="GO:0004029">
    <property type="term" value="F:aldehyde dehydrogenase (NAD+) activity"/>
    <property type="evidence" value="ECO:0007669"/>
    <property type="project" value="TreeGrafter"/>
</dbReference>
<evidence type="ECO:0000259" key="10">
    <source>
        <dbReference type="Pfam" id="PF00171"/>
    </source>
</evidence>
<dbReference type="CDD" id="cd07133">
    <property type="entry name" value="ALDH_CALDH_CalB"/>
    <property type="match status" value="1"/>
</dbReference>
<dbReference type="PIRSF" id="PIRSF036492">
    <property type="entry name" value="ALDH"/>
    <property type="match status" value="1"/>
</dbReference>
<evidence type="ECO:0000313" key="11">
    <source>
        <dbReference type="EMBL" id="SNS64889.1"/>
    </source>
</evidence>
<dbReference type="EMBL" id="FZOG01000003">
    <property type="protein sequence ID" value="SNS64889.1"/>
    <property type="molecule type" value="Genomic_DNA"/>
</dbReference>
<dbReference type="InterPro" id="IPR015590">
    <property type="entry name" value="Aldehyde_DH_dom"/>
</dbReference>
<gene>
    <name evidence="11" type="ORF">SAMN05216255_2955</name>
</gene>
<dbReference type="GO" id="GO:0050269">
    <property type="term" value="F:coniferyl-aldehyde dehydrogenase [NAD(P)+] activity"/>
    <property type="evidence" value="ECO:0007669"/>
    <property type="project" value="UniProtKB-EC"/>
</dbReference>
<dbReference type="RefSeq" id="WP_010489483.1">
    <property type="nucleotide sequence ID" value="NZ_FZOG01000003.1"/>
</dbReference>
<comment type="catalytic activity">
    <reaction evidence="5">
        <text>(E)-coniferaldehyde + NADP(+) + H2O = (E)-ferulate + NADPH + 2 H(+)</text>
        <dbReference type="Rhea" id="RHEA:23964"/>
        <dbReference type="ChEBI" id="CHEBI:15377"/>
        <dbReference type="ChEBI" id="CHEBI:15378"/>
        <dbReference type="ChEBI" id="CHEBI:16547"/>
        <dbReference type="ChEBI" id="CHEBI:29749"/>
        <dbReference type="ChEBI" id="CHEBI:57783"/>
        <dbReference type="ChEBI" id="CHEBI:58349"/>
        <dbReference type="EC" id="1.2.1.68"/>
    </reaction>
</comment>
<evidence type="ECO:0000256" key="2">
    <source>
        <dbReference type="ARBA" id="ARBA00023002"/>
    </source>
</evidence>
<evidence type="ECO:0000256" key="9">
    <source>
        <dbReference type="RuleBase" id="RU003345"/>
    </source>
</evidence>
<keyword evidence="12" id="KW-1185">Reference proteome</keyword>
<evidence type="ECO:0000256" key="7">
    <source>
        <dbReference type="PIRSR" id="PIRSR036492-1"/>
    </source>
</evidence>
<feature type="active site" evidence="7">
    <location>
        <position position="259"/>
    </location>
</feature>
<evidence type="ECO:0000256" key="3">
    <source>
        <dbReference type="ARBA" id="ARBA00023027"/>
    </source>
</evidence>
<evidence type="ECO:0000256" key="1">
    <source>
        <dbReference type="ARBA" id="ARBA00009986"/>
    </source>
</evidence>
<sequence>MVANVAYLEQNQEQINQLDSTLALQRKAYEGNPMPPAEQRIQWLNALRDLIKTEQQALITAVSKDFSNRSADETLLAEIMPSLHNIHYATKRIKKWMKPSRRSVGMQFMPATAKVIYQPLGVVGVIVPWNYPLFLAFGPLIGALAAGNRVMIKMSESTPVTSQLVKDLLARIFPEDLVSVALGEAEVGMAFSKLPFDHLLFTGATSIGKHVMRAAAENLTPVTLELGGKSPAIIANDVPLDDAAERIAFGKTMNAGQTCVAPDYVLVPKDRIDGFIEAYRKVVLRFYPKLEDNPDYTAIINERQQTRLNSYLNDAQSKGAKLIPLYPSAQGRRVPHTLLLDVNDDMVIMQDEIFGPLLPIVPYERIEDAFAYINQRPRPLALYYFGYNKGEQQRVLHETHSGGACMNDTLLHVAQDDMPFGGIGPSGMGHYHGHEGFLTFSKAKGVLIKQRLNAAKAIYPPYGKSIQKMIYKLFVR</sequence>
<comment type="similarity">
    <text evidence="1 6 9">Belongs to the aldehyde dehydrogenase family.</text>
</comment>
<dbReference type="Gene3D" id="3.40.309.10">
    <property type="entry name" value="Aldehyde Dehydrogenase, Chain A, domain 2"/>
    <property type="match status" value="1"/>
</dbReference>
<dbReference type="PROSITE" id="PS00687">
    <property type="entry name" value="ALDEHYDE_DEHYDR_GLU"/>
    <property type="match status" value="1"/>
</dbReference>
<dbReference type="GO" id="GO:0005737">
    <property type="term" value="C:cytoplasm"/>
    <property type="evidence" value="ECO:0007669"/>
    <property type="project" value="TreeGrafter"/>
</dbReference>
<protein>
    <recommendedName>
        <fullName evidence="6">Aldehyde dehydrogenase</fullName>
    </recommendedName>
</protein>
<organism evidence="11 12">
    <name type="scientific">Pseudomonas segetis</name>
    <dbReference type="NCBI Taxonomy" id="298908"/>
    <lineage>
        <taxon>Bacteria</taxon>
        <taxon>Pseudomonadati</taxon>
        <taxon>Pseudomonadota</taxon>
        <taxon>Gammaproteobacteria</taxon>
        <taxon>Pseudomonadales</taxon>
        <taxon>Pseudomonadaceae</taxon>
        <taxon>Pseudomonas</taxon>
    </lineage>
</organism>
<evidence type="ECO:0000256" key="4">
    <source>
        <dbReference type="ARBA" id="ARBA00051482"/>
    </source>
</evidence>
<accession>A0A239G6Z9</accession>
<reference evidence="12" key="1">
    <citation type="submission" date="2017-06" db="EMBL/GenBank/DDBJ databases">
        <authorList>
            <person name="Varghese N."/>
            <person name="Submissions S."/>
        </authorList>
    </citation>
    <scope>NUCLEOTIDE SEQUENCE [LARGE SCALE GENOMIC DNA]</scope>
    <source>
        <strain evidence="12">CIP 108523</strain>
    </source>
</reference>
<dbReference type="FunFam" id="3.40.605.10:FF:000004">
    <property type="entry name" value="Aldehyde dehydrogenase"/>
    <property type="match status" value="1"/>
</dbReference>
<dbReference type="InterPro" id="IPR029510">
    <property type="entry name" value="Ald_DH_CS_GLU"/>
</dbReference>
<dbReference type="Proteomes" id="UP000242915">
    <property type="component" value="Unassembled WGS sequence"/>
</dbReference>
<dbReference type="Gene3D" id="3.40.605.10">
    <property type="entry name" value="Aldehyde Dehydrogenase, Chain A, domain 1"/>
    <property type="match status" value="1"/>
</dbReference>
<dbReference type="InterPro" id="IPR016163">
    <property type="entry name" value="Ald_DH_C"/>
</dbReference>
<dbReference type="InterPro" id="IPR012394">
    <property type="entry name" value="Aldehyde_DH_NAD(P)"/>
</dbReference>
<feature type="domain" description="Aldehyde dehydrogenase" evidence="10">
    <location>
        <begin position="17"/>
        <end position="445"/>
    </location>
</feature>
<dbReference type="AlphaFoldDB" id="A0A239G6Z9"/>
<keyword evidence="2 6" id="KW-0560">Oxidoreductase</keyword>
<keyword evidence="3" id="KW-0520">NAD</keyword>
<comment type="catalytic activity">
    <reaction evidence="4">
        <text>(E)-coniferaldehyde + NAD(+) + H2O = (E)-ferulate + NADH + 2 H(+)</text>
        <dbReference type="Rhea" id="RHEA:23968"/>
        <dbReference type="ChEBI" id="CHEBI:15377"/>
        <dbReference type="ChEBI" id="CHEBI:15378"/>
        <dbReference type="ChEBI" id="CHEBI:16547"/>
        <dbReference type="ChEBI" id="CHEBI:29749"/>
        <dbReference type="ChEBI" id="CHEBI:57540"/>
        <dbReference type="ChEBI" id="CHEBI:57945"/>
        <dbReference type="EC" id="1.2.1.68"/>
    </reaction>
</comment>